<dbReference type="GO" id="GO:0003690">
    <property type="term" value="F:double-stranded DNA binding"/>
    <property type="evidence" value="ECO:0007669"/>
    <property type="project" value="UniProtKB-ARBA"/>
</dbReference>
<dbReference type="PANTHER" id="PTHR22993">
    <property type="entry name" value="FORMAMIDOPYRIMIDINE-DNA GLYCOSYLASE"/>
    <property type="match status" value="1"/>
</dbReference>
<evidence type="ECO:0000256" key="9">
    <source>
        <dbReference type="ARBA" id="ARBA00022763"/>
    </source>
</evidence>
<evidence type="ECO:0000256" key="7">
    <source>
        <dbReference type="ARBA" id="ARBA00016240"/>
    </source>
</evidence>
<dbReference type="Gene3D" id="3.20.190.10">
    <property type="entry name" value="MutM-like, N-terminal"/>
    <property type="match status" value="1"/>
</dbReference>
<evidence type="ECO:0000313" key="25">
    <source>
        <dbReference type="Proteomes" id="UP000240974"/>
    </source>
</evidence>
<keyword evidence="25" id="KW-1185">Reference proteome</keyword>
<comment type="cofactor">
    <cofactor evidence="2">
        <name>Zn(2+)</name>
        <dbReference type="ChEBI" id="CHEBI:29105"/>
    </cofactor>
</comment>
<name>A0A2T3G6L9_9FIRM</name>
<dbReference type="NCBIfam" id="NF002211">
    <property type="entry name" value="PRK01103.1"/>
    <property type="match status" value="1"/>
</dbReference>
<evidence type="ECO:0000256" key="18">
    <source>
        <dbReference type="ARBA" id="ARBA00030638"/>
    </source>
</evidence>
<dbReference type="SMART" id="SM01232">
    <property type="entry name" value="H2TH"/>
    <property type="match status" value="1"/>
</dbReference>
<evidence type="ECO:0000256" key="20">
    <source>
        <dbReference type="ARBA" id="ARBA00079333"/>
    </source>
</evidence>
<keyword evidence="11" id="KW-0378">Hydrolase</keyword>
<dbReference type="GO" id="GO:0003684">
    <property type="term" value="F:damaged DNA binding"/>
    <property type="evidence" value="ECO:0007669"/>
    <property type="project" value="InterPro"/>
</dbReference>
<dbReference type="Pfam" id="PF06831">
    <property type="entry name" value="H2TH"/>
    <property type="match status" value="1"/>
</dbReference>
<evidence type="ECO:0000256" key="17">
    <source>
        <dbReference type="ARBA" id="ARBA00023295"/>
    </source>
</evidence>
<comment type="catalytic activity">
    <reaction evidence="19">
        <text>2'-deoxyribonucleotide-(2'-deoxyribose 5'-phosphate)-2'-deoxyribonucleotide-DNA = a 3'-end 2'-deoxyribonucleotide-(2,3-dehydro-2,3-deoxyribose 5'-phosphate)-DNA + a 5'-end 5'-phospho-2'-deoxyribonucleoside-DNA + H(+)</text>
        <dbReference type="Rhea" id="RHEA:66592"/>
        <dbReference type="Rhea" id="RHEA-COMP:13180"/>
        <dbReference type="Rhea" id="RHEA-COMP:16897"/>
        <dbReference type="Rhea" id="RHEA-COMP:17067"/>
        <dbReference type="ChEBI" id="CHEBI:15378"/>
        <dbReference type="ChEBI" id="CHEBI:136412"/>
        <dbReference type="ChEBI" id="CHEBI:157695"/>
        <dbReference type="ChEBI" id="CHEBI:167181"/>
        <dbReference type="EC" id="4.2.99.18"/>
    </reaction>
</comment>
<proteinExistence type="inferred from homology"/>
<evidence type="ECO:0000256" key="14">
    <source>
        <dbReference type="ARBA" id="ARBA00023204"/>
    </source>
</evidence>
<dbReference type="SMART" id="SM00898">
    <property type="entry name" value="Fapy_DNA_glyco"/>
    <property type="match status" value="1"/>
</dbReference>
<dbReference type="PANTHER" id="PTHR22993:SF9">
    <property type="entry name" value="FORMAMIDOPYRIMIDINE-DNA GLYCOSYLASE"/>
    <property type="match status" value="1"/>
</dbReference>
<gene>
    <name evidence="24" type="ORF">C7U54_00280</name>
</gene>
<evidence type="ECO:0000256" key="1">
    <source>
        <dbReference type="ARBA" id="ARBA00001668"/>
    </source>
</evidence>
<dbReference type="EC" id="4.2.99.18" evidence="6"/>
<sequence>MPELPEVETVRRTLENFILNKKIEDIKILYPKIIDDDQEEFVQTLKNKTFTEIDRVGKYLIFKLEDVAFISHLRMEGKYQICKKGDILSKHDHVIFVLEEGMELRYNDVRKFGRMKLVDHDDYKNQLPLSKLGPEPFEIDYLELYQKLKKKNKAIKTVLLDQSIMTGIGNIYANEICYQMHLNPYTKANVLSKKRVKELVDVACEILNKAILQGGTTIHSFSANGIDGLFQVQLKVHMQKHCPLGHEIKKVMINERGTYYCPICQKAKR</sequence>
<protein>
    <recommendedName>
        <fullName evidence="7">Formamidopyrimidine-DNA glycosylase</fullName>
        <ecNumber evidence="5">3.2.2.23</ecNumber>
        <ecNumber evidence="6">4.2.99.18</ecNumber>
    </recommendedName>
    <alternativeName>
        <fullName evidence="18 20">DNA-(apurinic or apyrimidinic site) lyase MutM</fullName>
    </alternativeName>
</protein>
<evidence type="ECO:0000256" key="8">
    <source>
        <dbReference type="ARBA" id="ARBA00022723"/>
    </source>
</evidence>
<keyword evidence="10 21" id="KW-0863">Zinc-finger</keyword>
<keyword evidence="8" id="KW-0479">Metal-binding</keyword>
<dbReference type="GO" id="GO:0008270">
    <property type="term" value="F:zinc ion binding"/>
    <property type="evidence" value="ECO:0007669"/>
    <property type="project" value="UniProtKB-KW"/>
</dbReference>
<dbReference type="InterPro" id="IPR035937">
    <property type="entry name" value="FPG_N"/>
</dbReference>
<evidence type="ECO:0000259" key="22">
    <source>
        <dbReference type="PROSITE" id="PS51066"/>
    </source>
</evidence>
<evidence type="ECO:0000259" key="23">
    <source>
        <dbReference type="PROSITE" id="PS51068"/>
    </source>
</evidence>
<evidence type="ECO:0000256" key="4">
    <source>
        <dbReference type="ARBA" id="ARBA00011245"/>
    </source>
</evidence>
<dbReference type="GO" id="GO:0034039">
    <property type="term" value="F:8-oxo-7,8-dihydroguanine DNA N-glycosylase activity"/>
    <property type="evidence" value="ECO:0007669"/>
    <property type="project" value="TreeGrafter"/>
</dbReference>
<evidence type="ECO:0000256" key="3">
    <source>
        <dbReference type="ARBA" id="ARBA00009409"/>
    </source>
</evidence>
<evidence type="ECO:0000256" key="2">
    <source>
        <dbReference type="ARBA" id="ARBA00001947"/>
    </source>
</evidence>
<dbReference type="PROSITE" id="PS51066">
    <property type="entry name" value="ZF_FPG_2"/>
    <property type="match status" value="1"/>
</dbReference>
<evidence type="ECO:0000256" key="13">
    <source>
        <dbReference type="ARBA" id="ARBA00023125"/>
    </source>
</evidence>
<organism evidence="24 25">
    <name type="scientific">Faecalibacillus intestinalis</name>
    <dbReference type="NCBI Taxonomy" id="1982626"/>
    <lineage>
        <taxon>Bacteria</taxon>
        <taxon>Bacillati</taxon>
        <taxon>Bacillota</taxon>
        <taxon>Erysipelotrichia</taxon>
        <taxon>Erysipelotrichales</taxon>
        <taxon>Coprobacillaceae</taxon>
        <taxon>Faecalibacillus</taxon>
    </lineage>
</organism>
<evidence type="ECO:0000256" key="10">
    <source>
        <dbReference type="ARBA" id="ARBA00022771"/>
    </source>
</evidence>
<dbReference type="InterPro" id="IPR000214">
    <property type="entry name" value="Znf_DNA_glyclase/AP_lyase"/>
</dbReference>
<comment type="similarity">
    <text evidence="3">Belongs to the FPG family.</text>
</comment>
<dbReference type="GO" id="GO:0006284">
    <property type="term" value="P:base-excision repair"/>
    <property type="evidence" value="ECO:0007669"/>
    <property type="project" value="InterPro"/>
</dbReference>
<dbReference type="SUPFAM" id="SSF81624">
    <property type="entry name" value="N-terminal domain of MutM-like DNA repair proteins"/>
    <property type="match status" value="1"/>
</dbReference>
<keyword evidence="14" id="KW-0234">DNA repair</keyword>
<keyword evidence="15" id="KW-0456">Lyase</keyword>
<dbReference type="InterPro" id="IPR020629">
    <property type="entry name" value="FPG_Glyclase"/>
</dbReference>
<dbReference type="AlphaFoldDB" id="A0A2T3G6L9"/>
<keyword evidence="13" id="KW-0238">DNA-binding</keyword>
<reference evidence="24 25" key="1">
    <citation type="journal article" date="2019" name="Int. J. Syst. Evol. Microbiol.">
        <title>Faecalibacillus intestinalis gen. nov., sp. nov. and Faecalibacillus faecis sp. nov., isolated from human faeces.</title>
        <authorList>
            <person name="Seo B."/>
            <person name="Jeon K."/>
            <person name="Baek I."/>
            <person name="Lee Y.M."/>
            <person name="Baek K."/>
            <person name="Ko G."/>
        </authorList>
    </citation>
    <scope>NUCLEOTIDE SEQUENCE [LARGE SCALE GENOMIC DNA]</scope>
    <source>
        <strain evidence="24 25">SNUG30099</strain>
    </source>
</reference>
<comment type="caution">
    <text evidence="24">The sequence shown here is derived from an EMBL/GenBank/DDBJ whole genome shotgun (WGS) entry which is preliminary data.</text>
</comment>
<dbReference type="PROSITE" id="PS51068">
    <property type="entry name" value="FPG_CAT"/>
    <property type="match status" value="1"/>
</dbReference>
<dbReference type="GO" id="GO:0140078">
    <property type="term" value="F:class I DNA-(apurinic or apyrimidinic site) endonuclease activity"/>
    <property type="evidence" value="ECO:0007669"/>
    <property type="project" value="UniProtKB-EC"/>
</dbReference>
<comment type="subunit">
    <text evidence="4">Monomer.</text>
</comment>
<dbReference type="NCBIfam" id="TIGR00577">
    <property type="entry name" value="fpg"/>
    <property type="match status" value="1"/>
</dbReference>
<keyword evidence="17" id="KW-0326">Glycosidase</keyword>
<evidence type="ECO:0000256" key="19">
    <source>
        <dbReference type="ARBA" id="ARBA00044632"/>
    </source>
</evidence>
<keyword evidence="9" id="KW-0227">DNA damage</keyword>
<evidence type="ECO:0000256" key="21">
    <source>
        <dbReference type="PROSITE-ProRule" id="PRU00391"/>
    </source>
</evidence>
<dbReference type="EMBL" id="PYLQ01000001">
    <property type="protein sequence ID" value="PST43187.1"/>
    <property type="molecule type" value="Genomic_DNA"/>
</dbReference>
<dbReference type="InterPro" id="IPR012319">
    <property type="entry name" value="FPG_cat"/>
</dbReference>
<dbReference type="SUPFAM" id="SSF57716">
    <property type="entry name" value="Glucocorticoid receptor-like (DNA-binding domain)"/>
    <property type="match status" value="1"/>
</dbReference>
<evidence type="ECO:0000256" key="15">
    <source>
        <dbReference type="ARBA" id="ARBA00023239"/>
    </source>
</evidence>
<feature type="domain" description="Formamidopyrimidine-DNA glycosylase catalytic" evidence="23">
    <location>
        <begin position="2"/>
        <end position="113"/>
    </location>
</feature>
<dbReference type="SUPFAM" id="SSF46946">
    <property type="entry name" value="S13-like H2TH domain"/>
    <property type="match status" value="1"/>
</dbReference>
<dbReference type="Gene3D" id="1.10.8.50">
    <property type="match status" value="1"/>
</dbReference>
<dbReference type="EC" id="3.2.2.23" evidence="5"/>
<dbReference type="InterPro" id="IPR015886">
    <property type="entry name" value="H2TH_FPG"/>
</dbReference>
<accession>A0A2T3G6L9</accession>
<feature type="domain" description="FPG-type" evidence="22">
    <location>
        <begin position="235"/>
        <end position="266"/>
    </location>
</feature>
<evidence type="ECO:0000256" key="5">
    <source>
        <dbReference type="ARBA" id="ARBA00012024"/>
    </source>
</evidence>
<evidence type="ECO:0000256" key="16">
    <source>
        <dbReference type="ARBA" id="ARBA00023268"/>
    </source>
</evidence>
<evidence type="ECO:0000313" key="24">
    <source>
        <dbReference type="EMBL" id="PST43187.1"/>
    </source>
</evidence>
<dbReference type="CDD" id="cd08966">
    <property type="entry name" value="EcFpg-like_N"/>
    <property type="match status" value="1"/>
</dbReference>
<dbReference type="InterPro" id="IPR010979">
    <property type="entry name" value="Ribosomal_uS13-like_H2TH"/>
</dbReference>
<dbReference type="Pfam" id="PF01149">
    <property type="entry name" value="Fapy_DNA_glyco"/>
    <property type="match status" value="1"/>
</dbReference>
<dbReference type="Proteomes" id="UP000240974">
    <property type="component" value="Unassembled WGS sequence"/>
</dbReference>
<comment type="catalytic activity">
    <reaction evidence="1">
        <text>Hydrolysis of DNA containing ring-opened 7-methylguanine residues, releasing 2,6-diamino-4-hydroxy-5-(N-methyl)formamidopyrimidine.</text>
        <dbReference type="EC" id="3.2.2.23"/>
    </reaction>
</comment>
<keyword evidence="12" id="KW-0862">Zinc</keyword>
<keyword evidence="16" id="KW-0511">Multifunctional enzyme</keyword>
<dbReference type="RefSeq" id="WP_107028893.1">
    <property type="nucleotide sequence ID" value="NZ_PYLQ01000001.1"/>
</dbReference>
<dbReference type="FunFam" id="1.10.8.50:FF:000003">
    <property type="entry name" value="Formamidopyrimidine-DNA glycosylase"/>
    <property type="match status" value="1"/>
</dbReference>
<evidence type="ECO:0000256" key="11">
    <source>
        <dbReference type="ARBA" id="ARBA00022801"/>
    </source>
</evidence>
<evidence type="ECO:0000256" key="12">
    <source>
        <dbReference type="ARBA" id="ARBA00022833"/>
    </source>
</evidence>
<evidence type="ECO:0000256" key="6">
    <source>
        <dbReference type="ARBA" id="ARBA00012720"/>
    </source>
</evidence>
<dbReference type="FunFam" id="3.20.190.10:FF:000001">
    <property type="entry name" value="Formamidopyrimidine-DNA glycosylase"/>
    <property type="match status" value="1"/>
</dbReference>